<dbReference type="PROSITE" id="PS51063">
    <property type="entry name" value="HTH_CRP_2"/>
    <property type="match status" value="1"/>
</dbReference>
<protein>
    <recommendedName>
        <fullName evidence="9">Crp/Fnr family transcriptional regulator</fullName>
    </recommendedName>
</protein>
<keyword evidence="2" id="KW-0238">DNA-binding</keyword>
<organism evidence="7 8">
    <name type="scientific">Paenibacillus flagellatus</name>
    <dbReference type="NCBI Taxonomy" id="2211139"/>
    <lineage>
        <taxon>Bacteria</taxon>
        <taxon>Bacillati</taxon>
        <taxon>Bacillota</taxon>
        <taxon>Bacilli</taxon>
        <taxon>Bacillales</taxon>
        <taxon>Paenibacillaceae</taxon>
        <taxon>Paenibacillus</taxon>
    </lineage>
</organism>
<dbReference type="Proteomes" id="UP000247476">
    <property type="component" value="Unassembled WGS sequence"/>
</dbReference>
<proteinExistence type="predicted"/>
<dbReference type="Gene3D" id="1.10.10.10">
    <property type="entry name" value="Winged helix-like DNA-binding domain superfamily/Winged helix DNA-binding domain"/>
    <property type="match status" value="1"/>
</dbReference>
<keyword evidence="4" id="KW-0804">Transcription</keyword>
<dbReference type="Pfam" id="PF00027">
    <property type="entry name" value="cNMP_binding"/>
    <property type="match status" value="1"/>
</dbReference>
<dbReference type="Pfam" id="PF13545">
    <property type="entry name" value="HTH_Crp_2"/>
    <property type="match status" value="1"/>
</dbReference>
<dbReference type="PANTHER" id="PTHR24567:SF74">
    <property type="entry name" value="HTH-TYPE TRANSCRIPTIONAL REGULATOR ARCR"/>
    <property type="match status" value="1"/>
</dbReference>
<keyword evidence="8" id="KW-1185">Reference proteome</keyword>
<dbReference type="PROSITE" id="PS00042">
    <property type="entry name" value="HTH_CRP_1"/>
    <property type="match status" value="1"/>
</dbReference>
<evidence type="ECO:0000313" key="8">
    <source>
        <dbReference type="Proteomes" id="UP000247476"/>
    </source>
</evidence>
<feature type="domain" description="Cyclic nucleotide-binding" evidence="5">
    <location>
        <begin position="20"/>
        <end position="128"/>
    </location>
</feature>
<dbReference type="OrthoDB" id="9810708at2"/>
<reference evidence="7 8" key="1">
    <citation type="submission" date="2018-05" db="EMBL/GenBank/DDBJ databases">
        <title>Paenibacillus flagellatus sp. nov., isolated from selenium mineral soil.</title>
        <authorList>
            <person name="Dai X."/>
        </authorList>
    </citation>
    <scope>NUCLEOTIDE SEQUENCE [LARGE SCALE GENOMIC DNA]</scope>
    <source>
        <strain evidence="7 8">DXL2</strain>
    </source>
</reference>
<dbReference type="CDD" id="cd00038">
    <property type="entry name" value="CAP_ED"/>
    <property type="match status" value="1"/>
</dbReference>
<keyword evidence="3" id="KW-0010">Activator</keyword>
<comment type="caution">
    <text evidence="7">The sequence shown here is derived from an EMBL/GenBank/DDBJ whole genome shotgun (WGS) entry which is preliminary data.</text>
</comment>
<evidence type="ECO:0000256" key="3">
    <source>
        <dbReference type="ARBA" id="ARBA00023159"/>
    </source>
</evidence>
<dbReference type="RefSeq" id="WP_110841905.1">
    <property type="nucleotide sequence ID" value="NZ_QJVJ01000009.1"/>
</dbReference>
<dbReference type="InterPro" id="IPR018490">
    <property type="entry name" value="cNMP-bd_dom_sf"/>
</dbReference>
<dbReference type="GO" id="GO:0005829">
    <property type="term" value="C:cytosol"/>
    <property type="evidence" value="ECO:0007669"/>
    <property type="project" value="TreeGrafter"/>
</dbReference>
<dbReference type="Gene3D" id="2.60.120.10">
    <property type="entry name" value="Jelly Rolls"/>
    <property type="match status" value="1"/>
</dbReference>
<accession>A0A2V5JZZ7</accession>
<keyword evidence="1" id="KW-0805">Transcription regulation</keyword>
<dbReference type="GO" id="GO:0003700">
    <property type="term" value="F:DNA-binding transcription factor activity"/>
    <property type="evidence" value="ECO:0007669"/>
    <property type="project" value="InterPro"/>
</dbReference>
<name>A0A2V5JZZ7_9BACL</name>
<dbReference type="InterPro" id="IPR014710">
    <property type="entry name" value="RmlC-like_jellyroll"/>
</dbReference>
<dbReference type="InterPro" id="IPR036390">
    <property type="entry name" value="WH_DNA-bd_sf"/>
</dbReference>
<dbReference type="SMART" id="SM00419">
    <property type="entry name" value="HTH_CRP"/>
    <property type="match status" value="1"/>
</dbReference>
<dbReference type="AlphaFoldDB" id="A0A2V5JZZ7"/>
<gene>
    <name evidence="7" type="ORF">DLM86_20385</name>
</gene>
<dbReference type="PROSITE" id="PS50042">
    <property type="entry name" value="CNMP_BINDING_3"/>
    <property type="match status" value="1"/>
</dbReference>
<evidence type="ECO:0000256" key="2">
    <source>
        <dbReference type="ARBA" id="ARBA00023125"/>
    </source>
</evidence>
<dbReference type="EMBL" id="QJVJ01000009">
    <property type="protein sequence ID" value="PYI52535.1"/>
    <property type="molecule type" value="Genomic_DNA"/>
</dbReference>
<dbReference type="InterPro" id="IPR036388">
    <property type="entry name" value="WH-like_DNA-bd_sf"/>
</dbReference>
<evidence type="ECO:0000256" key="4">
    <source>
        <dbReference type="ARBA" id="ARBA00023163"/>
    </source>
</evidence>
<evidence type="ECO:0000259" key="6">
    <source>
        <dbReference type="PROSITE" id="PS51063"/>
    </source>
</evidence>
<dbReference type="SMART" id="SM00100">
    <property type="entry name" value="cNMP"/>
    <property type="match status" value="1"/>
</dbReference>
<dbReference type="PRINTS" id="PR00034">
    <property type="entry name" value="HTHCRP"/>
</dbReference>
<dbReference type="SUPFAM" id="SSF51206">
    <property type="entry name" value="cAMP-binding domain-like"/>
    <property type="match status" value="1"/>
</dbReference>
<dbReference type="InterPro" id="IPR050397">
    <property type="entry name" value="Env_Response_Regulators"/>
</dbReference>
<dbReference type="SUPFAM" id="SSF46785">
    <property type="entry name" value="Winged helix' DNA-binding domain"/>
    <property type="match status" value="1"/>
</dbReference>
<dbReference type="GO" id="GO:0003677">
    <property type="term" value="F:DNA binding"/>
    <property type="evidence" value="ECO:0007669"/>
    <property type="project" value="UniProtKB-KW"/>
</dbReference>
<evidence type="ECO:0000313" key="7">
    <source>
        <dbReference type="EMBL" id="PYI52535.1"/>
    </source>
</evidence>
<evidence type="ECO:0000259" key="5">
    <source>
        <dbReference type="PROSITE" id="PS50042"/>
    </source>
</evidence>
<evidence type="ECO:0008006" key="9">
    <source>
        <dbReference type="Google" id="ProtNLM"/>
    </source>
</evidence>
<sequence>MTTTCAGNIGQSETASASGLGALLSADHFRMLSGIMYGKTASAGTTLFWEGDPTGKLYYIRSGRVKVRKTTEDGREFILSILKEGDFCGELGGFGETVHGYSAEVTEEAELGIVQERDLEVLLMRHGDFAVEFMKWMSLQNRIVQSKFRDLLLYGKPGALASTLIRMSNTFGIPCEEGIRIDLKMTNAEMADLIGTTRESVNRMLSAMREEGTISVSHHQIVIRNIDGLRRICHCPSYPACPKEICRL</sequence>
<dbReference type="CDD" id="cd00092">
    <property type="entry name" value="HTH_CRP"/>
    <property type="match status" value="1"/>
</dbReference>
<dbReference type="InterPro" id="IPR012318">
    <property type="entry name" value="HTH_CRP"/>
</dbReference>
<dbReference type="InterPro" id="IPR000595">
    <property type="entry name" value="cNMP-bd_dom"/>
</dbReference>
<dbReference type="InterPro" id="IPR018335">
    <property type="entry name" value="Tscrpt_reg_HTH_Crp-type_CS"/>
</dbReference>
<dbReference type="PANTHER" id="PTHR24567">
    <property type="entry name" value="CRP FAMILY TRANSCRIPTIONAL REGULATORY PROTEIN"/>
    <property type="match status" value="1"/>
</dbReference>
<feature type="domain" description="HTH crp-type" evidence="6">
    <location>
        <begin position="154"/>
        <end position="227"/>
    </location>
</feature>
<evidence type="ECO:0000256" key="1">
    <source>
        <dbReference type="ARBA" id="ARBA00023015"/>
    </source>
</evidence>